<accession>A0A2X4UCU0</accession>
<sequence length="202" mass="20536">MRSRLSSVAAVGCAALVLAGCGSSTTEESQAETPSAARSTSAAATVTTESAPTTTSALPETTPPPEPTPSAPTTTLVDVEYERNESYYFASPDGAFQCGIVRLPTRTEAGCEGATDPVPPQPDNCVVNWGHGIRVKDTGPGEFLCSGGPVYLSPDGTSPALPPGSALTQLGYTCTTTDVDVTCANDSTGHGFTIAPGSNETF</sequence>
<evidence type="ECO:0000313" key="3">
    <source>
        <dbReference type="EMBL" id="SQI36449.1"/>
    </source>
</evidence>
<dbReference type="Proteomes" id="UP000249091">
    <property type="component" value="Chromosome 1"/>
</dbReference>
<dbReference type="EMBL" id="LS483468">
    <property type="protein sequence ID" value="SQI36449.1"/>
    <property type="molecule type" value="Genomic_DNA"/>
</dbReference>
<gene>
    <name evidence="3" type="ORF">NCTC10994_03336</name>
</gene>
<dbReference type="KEGG" id="rcr:NCTC10994_03336"/>
<proteinExistence type="predicted"/>
<feature type="chain" id="PRO_5038960887" evidence="2">
    <location>
        <begin position="20"/>
        <end position="202"/>
    </location>
</feature>
<dbReference type="RefSeq" id="WP_072702931.1">
    <property type="nucleotide sequence ID" value="NZ_JBFAQV010000005.1"/>
</dbReference>
<dbReference type="PROSITE" id="PS51257">
    <property type="entry name" value="PROKAR_LIPOPROTEIN"/>
    <property type="match status" value="1"/>
</dbReference>
<feature type="signal peptide" evidence="2">
    <location>
        <begin position="1"/>
        <end position="19"/>
    </location>
</feature>
<dbReference type="STRING" id="1219011.GCA_001895045_03396"/>
<feature type="compositionally biased region" description="Pro residues" evidence="1">
    <location>
        <begin position="61"/>
        <end position="70"/>
    </location>
</feature>
<evidence type="ECO:0000256" key="1">
    <source>
        <dbReference type="SAM" id="MobiDB-lite"/>
    </source>
</evidence>
<evidence type="ECO:0000313" key="4">
    <source>
        <dbReference type="Proteomes" id="UP000249091"/>
    </source>
</evidence>
<dbReference type="AlphaFoldDB" id="A0A2X4UCU0"/>
<protein>
    <submittedName>
        <fullName evidence="3">Lipoprotein</fullName>
    </submittedName>
</protein>
<keyword evidence="4" id="KW-1185">Reference proteome</keyword>
<keyword evidence="2" id="KW-0732">Signal</keyword>
<keyword evidence="3" id="KW-0449">Lipoprotein</keyword>
<name>A0A2X4UCU0_9NOCA</name>
<organism evidence="3 4">
    <name type="scientific">Rhodococcus coprophilus</name>
    <dbReference type="NCBI Taxonomy" id="38310"/>
    <lineage>
        <taxon>Bacteria</taxon>
        <taxon>Bacillati</taxon>
        <taxon>Actinomycetota</taxon>
        <taxon>Actinomycetes</taxon>
        <taxon>Mycobacteriales</taxon>
        <taxon>Nocardiaceae</taxon>
        <taxon>Rhodococcus</taxon>
    </lineage>
</organism>
<evidence type="ECO:0000256" key="2">
    <source>
        <dbReference type="SAM" id="SignalP"/>
    </source>
</evidence>
<feature type="compositionally biased region" description="Low complexity" evidence="1">
    <location>
        <begin position="31"/>
        <end position="60"/>
    </location>
</feature>
<reference evidence="3 4" key="1">
    <citation type="submission" date="2018-06" db="EMBL/GenBank/DDBJ databases">
        <authorList>
            <consortium name="Pathogen Informatics"/>
            <person name="Doyle S."/>
        </authorList>
    </citation>
    <scope>NUCLEOTIDE SEQUENCE [LARGE SCALE GENOMIC DNA]</scope>
    <source>
        <strain evidence="3 4">NCTC10994</strain>
    </source>
</reference>
<feature type="region of interest" description="Disordered" evidence="1">
    <location>
        <begin position="23"/>
        <end position="73"/>
    </location>
</feature>